<dbReference type="AlphaFoldDB" id="A0A3M7PRL9"/>
<dbReference type="Proteomes" id="UP000276133">
    <property type="component" value="Unassembled WGS sequence"/>
</dbReference>
<accession>A0A3M7PRL9</accession>
<keyword evidence="2" id="KW-1185">Reference proteome</keyword>
<evidence type="ECO:0000313" key="1">
    <source>
        <dbReference type="EMBL" id="RNA01415.1"/>
    </source>
</evidence>
<organism evidence="1 2">
    <name type="scientific">Brachionus plicatilis</name>
    <name type="common">Marine rotifer</name>
    <name type="synonym">Brachionus muelleri</name>
    <dbReference type="NCBI Taxonomy" id="10195"/>
    <lineage>
        <taxon>Eukaryota</taxon>
        <taxon>Metazoa</taxon>
        <taxon>Spiralia</taxon>
        <taxon>Gnathifera</taxon>
        <taxon>Rotifera</taxon>
        <taxon>Eurotatoria</taxon>
        <taxon>Monogononta</taxon>
        <taxon>Pseudotrocha</taxon>
        <taxon>Ploima</taxon>
        <taxon>Brachionidae</taxon>
        <taxon>Brachionus</taxon>
    </lineage>
</organism>
<reference evidence="1 2" key="1">
    <citation type="journal article" date="2018" name="Sci. Rep.">
        <title>Genomic signatures of local adaptation to the degree of environmental predictability in rotifers.</title>
        <authorList>
            <person name="Franch-Gras L."/>
            <person name="Hahn C."/>
            <person name="Garcia-Roger E.M."/>
            <person name="Carmona M.J."/>
            <person name="Serra M."/>
            <person name="Gomez A."/>
        </authorList>
    </citation>
    <scope>NUCLEOTIDE SEQUENCE [LARGE SCALE GENOMIC DNA]</scope>
    <source>
        <strain evidence="1">HYR1</strain>
    </source>
</reference>
<dbReference type="EMBL" id="REGN01009335">
    <property type="protein sequence ID" value="RNA01415.1"/>
    <property type="molecule type" value="Genomic_DNA"/>
</dbReference>
<protein>
    <submittedName>
        <fullName evidence="1">Uncharacterized protein</fullName>
    </submittedName>
</protein>
<name>A0A3M7PRL9_BRAPC</name>
<comment type="caution">
    <text evidence="1">The sequence shown here is derived from an EMBL/GenBank/DDBJ whole genome shotgun (WGS) entry which is preliminary data.</text>
</comment>
<gene>
    <name evidence="1" type="ORF">BpHYR1_037114</name>
</gene>
<sequence length="71" mass="7536">TKCQEVKNGAIYEQRSSLKPVGVTSLLIKINKIAVPFSKLGSPVIKLAVQMPFPSNICRSVPGGQLGGLEV</sequence>
<feature type="non-terminal residue" evidence="1">
    <location>
        <position position="1"/>
    </location>
</feature>
<proteinExistence type="predicted"/>
<evidence type="ECO:0000313" key="2">
    <source>
        <dbReference type="Proteomes" id="UP000276133"/>
    </source>
</evidence>